<name>A0A9W8N1V7_9AGAR</name>
<dbReference type="Gene3D" id="3.40.50.2000">
    <property type="entry name" value="Glycogen Phosphorylase B"/>
    <property type="match status" value="2"/>
</dbReference>
<dbReference type="OrthoDB" id="448893at2759"/>
<dbReference type="PANTHER" id="PTHR45918:SF1">
    <property type="entry name" value="ALPHA-1,3_1,6-MANNOSYLTRANSFERASE ALG2"/>
    <property type="match status" value="1"/>
</dbReference>
<comment type="similarity">
    <text evidence="12">Belongs to the glycosyltransferase group 1 family.</text>
</comment>
<reference evidence="16" key="1">
    <citation type="submission" date="2022-07" db="EMBL/GenBank/DDBJ databases">
        <title>Genome Sequence of Agrocybe chaxingu.</title>
        <authorList>
            <person name="Buettner E."/>
        </authorList>
    </citation>
    <scope>NUCLEOTIDE SEQUENCE</scope>
    <source>
        <strain evidence="16">MP-N11</strain>
    </source>
</reference>
<evidence type="ECO:0000256" key="12">
    <source>
        <dbReference type="RuleBase" id="RU367136"/>
    </source>
</evidence>
<gene>
    <name evidence="16" type="ORF">NLJ89_g491</name>
</gene>
<feature type="region of interest" description="Disordered" evidence="13">
    <location>
        <begin position="685"/>
        <end position="704"/>
    </location>
</feature>
<feature type="domain" description="Glycosyltransferase subfamily 4-like N-terminal" evidence="15">
    <location>
        <begin position="334"/>
        <end position="520"/>
    </location>
</feature>
<evidence type="ECO:0000256" key="13">
    <source>
        <dbReference type="SAM" id="MobiDB-lite"/>
    </source>
</evidence>
<dbReference type="Proteomes" id="UP001148786">
    <property type="component" value="Unassembled WGS sequence"/>
</dbReference>
<keyword evidence="8 12" id="KW-1133">Transmembrane helix</keyword>
<dbReference type="EC" id="2.4.1.132" evidence="12"/>
<dbReference type="EC" id="2.4.1.257" evidence="12"/>
<accession>A0A9W8N1V7</accession>
<keyword evidence="4 12" id="KW-0328">Glycosyltransferase</keyword>
<keyword evidence="7 12" id="KW-0256">Endoplasmic reticulum</keyword>
<evidence type="ECO:0000256" key="6">
    <source>
        <dbReference type="ARBA" id="ARBA00022692"/>
    </source>
</evidence>
<keyword evidence="6 12" id="KW-0812">Transmembrane</keyword>
<evidence type="ECO:0000313" key="17">
    <source>
        <dbReference type="Proteomes" id="UP001148786"/>
    </source>
</evidence>
<comment type="pathway">
    <text evidence="3 12">Protein modification; protein glycosylation.</text>
</comment>
<evidence type="ECO:0000259" key="14">
    <source>
        <dbReference type="Pfam" id="PF00534"/>
    </source>
</evidence>
<comment type="subcellular location">
    <subcellularLocation>
        <location evidence="2 12">Endoplasmic reticulum membrane</location>
    </subcellularLocation>
</comment>
<dbReference type="InterPro" id="IPR027054">
    <property type="entry name" value="ALG2"/>
</dbReference>
<sequence length="798" mass="89061">MNLSPTFSTVTVHDCLLLCNDHAPITLNASISFPGCRVQVLHDKLPPPTKAWAALPVSQDSSHLDLTLTELIGEGRIGMTYAARMNAANDASGVDLLASGLVPPEVCLKIAKPHFCRSMAREAWFYEQMRPLQGIATAKYFGFFTATVEGAQTNPLNESEASEKGPVTVVPWAASKTRPEHMFKKAHWPSEDFLIDDSTAWMYTDEHGFKKNSPWNTWQHSEDQPLLSMLVLEKLGESYYRQQDEPEGEEREALRSSLRDIVSDIATIGVSHNDISAFNILRAPPGSKAMCPTHNCIHEWRITDFDQSTKIDPDSQHEGYESRFFILTSELVCGAERLVVDAALGLQQLGHSIDLYTSYHDPNHCFEETRDGTLNVHHVVSPFPRSLNGKFHILFSHLRQLHLTTHILSHHTPKYDLYFVDQLSTCIPFLRLLGKTRVVFYCHFPDKLLATGATAEEKRAKDLGWLKRVYRVPMDWLEEVTTKQADVILANSLFTVGMFEKYFPSIPQTPRVVYPGINLSAYEAQVDASDPDIAAVTSDRPTILSLNRFEMKKNAMLALQAFALLKKRRKDFDEPRLVLAGGYDPRVEDNVNTLRQLVDCAKSLSLVYTIESPSSLAPQASSLNTKSPNPEILFLLNFTMAQRTALLLNPSTLALLYTPANEHFGIVPVEAMACGLPVLACDSGGPTESVVSSPPNQPDERTGWLKAPNPEVWADVLNELVSLSPEERKAISERAKKRVREMFTMDAMARSLEEALVEAYEMGKVDTESLGWVRTVVMMLVGFLLAYLVGPFVLPSSG</sequence>
<dbReference type="SUPFAM" id="SSF53756">
    <property type="entry name" value="UDP-Glycosyltransferase/glycogen phosphorylase"/>
    <property type="match status" value="1"/>
</dbReference>
<evidence type="ECO:0000256" key="10">
    <source>
        <dbReference type="ARBA" id="ARBA00045103"/>
    </source>
</evidence>
<dbReference type="Pfam" id="PF00534">
    <property type="entry name" value="Glycos_transf_1"/>
    <property type="match status" value="1"/>
</dbReference>
<dbReference type="GO" id="GO:0102704">
    <property type="term" value="F:GDP-Man:Man(2)GlcNAc(2)-PP-Dol alpha-1,6-mannosyltransferase activity"/>
    <property type="evidence" value="ECO:0007669"/>
    <property type="project" value="UniProtKB-UniRule"/>
</dbReference>
<comment type="catalytic activity">
    <reaction evidence="11 12">
        <text>an alpha-D-Man-(1-&gt;3)-beta-D-Man-(1-&gt;4)-beta-D-GlcNAc-(1-&gt;4)-alpha-D-GlcNAc-diphospho-di-trans,poly-cis-dolichol + GDP-alpha-D-mannose = an alpha-D-Man-(1-&gt;3)-[alpha-D-Man-(1-&gt;6)]-beta-D-Man-(1-&gt;4)-beta-D-GlcNAc-(1-&gt;4)-alpha-D-GlcNAc-diphospho-di-trans,poly-cis-dolichol + GDP + H(+)</text>
        <dbReference type="Rhea" id="RHEA:29519"/>
        <dbReference type="Rhea" id="RHEA-COMP:19513"/>
        <dbReference type="Rhea" id="RHEA-COMP:19515"/>
        <dbReference type="ChEBI" id="CHEBI:15378"/>
        <dbReference type="ChEBI" id="CHEBI:57527"/>
        <dbReference type="ChEBI" id="CHEBI:58189"/>
        <dbReference type="ChEBI" id="CHEBI:132510"/>
        <dbReference type="ChEBI" id="CHEBI:132511"/>
        <dbReference type="EC" id="2.4.1.257"/>
    </reaction>
    <physiologicalReaction direction="left-to-right" evidence="11 12">
        <dbReference type="Rhea" id="RHEA:29520"/>
    </physiologicalReaction>
</comment>
<feature type="domain" description="Glycosyl transferase family 1" evidence="14">
    <location>
        <begin position="537"/>
        <end position="738"/>
    </location>
</feature>
<evidence type="ECO:0000256" key="7">
    <source>
        <dbReference type="ARBA" id="ARBA00022824"/>
    </source>
</evidence>
<evidence type="ECO:0000256" key="8">
    <source>
        <dbReference type="ARBA" id="ARBA00022989"/>
    </source>
</evidence>
<dbReference type="GO" id="GO:0005789">
    <property type="term" value="C:endoplasmic reticulum membrane"/>
    <property type="evidence" value="ECO:0007669"/>
    <property type="project" value="UniProtKB-SubCell"/>
</dbReference>
<comment type="catalytic activity">
    <reaction evidence="10 12">
        <text>a beta-D-Man-(1-&gt;4)-beta-D-GlcNAc-(1-&gt;4)-alpha-D-GlcNAc-diphospho-di-trans,poly-cis-dolichol + GDP-alpha-D-mannose = an alpha-D-Man-(1-&gt;3)-beta-D-Man-(1-&gt;4)-beta-D-GlcNAc-(1-&gt;4)-alpha-D-GlcNAc-diphospho-di-trans,poly-cis-dolichol + GDP + H(+)</text>
        <dbReference type="Rhea" id="RHEA:29515"/>
        <dbReference type="Rhea" id="RHEA-COMP:19511"/>
        <dbReference type="Rhea" id="RHEA-COMP:19513"/>
        <dbReference type="ChEBI" id="CHEBI:15378"/>
        <dbReference type="ChEBI" id="CHEBI:57527"/>
        <dbReference type="ChEBI" id="CHEBI:58189"/>
        <dbReference type="ChEBI" id="CHEBI:58472"/>
        <dbReference type="ChEBI" id="CHEBI:132510"/>
        <dbReference type="EC" id="2.4.1.132"/>
    </reaction>
    <physiologicalReaction direction="left-to-right" evidence="10 12">
        <dbReference type="Rhea" id="RHEA:29516"/>
    </physiologicalReaction>
</comment>
<evidence type="ECO:0000256" key="9">
    <source>
        <dbReference type="ARBA" id="ARBA00023136"/>
    </source>
</evidence>
<evidence type="ECO:0000256" key="3">
    <source>
        <dbReference type="ARBA" id="ARBA00004922"/>
    </source>
</evidence>
<dbReference type="InterPro" id="IPR001296">
    <property type="entry name" value="Glyco_trans_1"/>
</dbReference>
<organism evidence="16 17">
    <name type="scientific">Agrocybe chaxingu</name>
    <dbReference type="NCBI Taxonomy" id="84603"/>
    <lineage>
        <taxon>Eukaryota</taxon>
        <taxon>Fungi</taxon>
        <taxon>Dikarya</taxon>
        <taxon>Basidiomycota</taxon>
        <taxon>Agaricomycotina</taxon>
        <taxon>Agaricomycetes</taxon>
        <taxon>Agaricomycetidae</taxon>
        <taxon>Agaricales</taxon>
        <taxon>Agaricineae</taxon>
        <taxon>Strophariaceae</taxon>
        <taxon>Agrocybe</taxon>
    </lineage>
</organism>
<comment type="caution">
    <text evidence="16">The sequence shown here is derived from an EMBL/GenBank/DDBJ whole genome shotgun (WGS) entry which is preliminary data.</text>
</comment>
<evidence type="ECO:0000259" key="15">
    <source>
        <dbReference type="Pfam" id="PF13439"/>
    </source>
</evidence>
<evidence type="ECO:0000256" key="4">
    <source>
        <dbReference type="ARBA" id="ARBA00022676"/>
    </source>
</evidence>
<dbReference type="GO" id="GO:0004378">
    <property type="term" value="F:GDP-Man:Man(1)GlcNAc(2)-PP-Dol alpha-1,3-mannosyltransferase activity"/>
    <property type="evidence" value="ECO:0007669"/>
    <property type="project" value="UniProtKB-UniRule"/>
</dbReference>
<proteinExistence type="inferred from homology"/>
<dbReference type="EMBL" id="JANKHO010000018">
    <property type="protein sequence ID" value="KAJ3517480.1"/>
    <property type="molecule type" value="Genomic_DNA"/>
</dbReference>
<dbReference type="Pfam" id="PF13439">
    <property type="entry name" value="Glyco_transf_4"/>
    <property type="match status" value="1"/>
</dbReference>
<comment type="function">
    <text evidence="1 12">Mannosylates Man(2)GlcNAc(2)-dolichol diphosphate and Man(1)GlcNAc(2)-dolichol diphosphate to form Man(3)GlcNAc(2)-dolichol diphosphate.</text>
</comment>
<dbReference type="PANTHER" id="PTHR45918">
    <property type="entry name" value="ALPHA-1,3/1,6-MANNOSYLTRANSFERASE ALG2"/>
    <property type="match status" value="1"/>
</dbReference>
<evidence type="ECO:0000256" key="5">
    <source>
        <dbReference type="ARBA" id="ARBA00022679"/>
    </source>
</evidence>
<keyword evidence="17" id="KW-1185">Reference proteome</keyword>
<evidence type="ECO:0000313" key="16">
    <source>
        <dbReference type="EMBL" id="KAJ3517480.1"/>
    </source>
</evidence>
<dbReference type="AlphaFoldDB" id="A0A9W8N1V7"/>
<feature type="transmembrane region" description="Helical" evidence="12">
    <location>
        <begin position="772"/>
        <end position="794"/>
    </location>
</feature>
<keyword evidence="5 12" id="KW-0808">Transferase</keyword>
<evidence type="ECO:0000256" key="11">
    <source>
        <dbReference type="ARBA" id="ARBA00045104"/>
    </source>
</evidence>
<protein>
    <recommendedName>
        <fullName evidence="12">Alpha-1,3/1,6-mannosyltransferase ALG2</fullName>
        <ecNumber evidence="12">2.4.1.132</ecNumber>
        <ecNumber evidence="12">2.4.1.257</ecNumber>
    </recommendedName>
    <alternativeName>
        <fullName evidence="12">GDP-Man:Man(1)GlcNAc(2)-PP-Dol alpha-1,3-mannosyltransferase</fullName>
    </alternativeName>
</protein>
<dbReference type="InterPro" id="IPR028098">
    <property type="entry name" value="Glyco_trans_4-like_N"/>
</dbReference>
<keyword evidence="9 12" id="KW-0472">Membrane</keyword>
<evidence type="ECO:0000256" key="1">
    <source>
        <dbReference type="ARBA" id="ARBA00003142"/>
    </source>
</evidence>
<evidence type="ECO:0000256" key="2">
    <source>
        <dbReference type="ARBA" id="ARBA00004586"/>
    </source>
</evidence>